<dbReference type="SUPFAM" id="SSF46785">
    <property type="entry name" value="Winged helix' DNA-binding domain"/>
    <property type="match status" value="1"/>
</dbReference>
<dbReference type="PANTHER" id="PTHR33164">
    <property type="entry name" value="TRANSCRIPTIONAL REGULATOR, MARR FAMILY"/>
    <property type="match status" value="1"/>
</dbReference>
<accession>A0ABQ6JK70</accession>
<keyword evidence="4" id="KW-1185">Reference proteome</keyword>
<dbReference type="EMBL" id="BSUZ01000001">
    <property type="protein sequence ID" value="GMA87798.1"/>
    <property type="molecule type" value="Genomic_DNA"/>
</dbReference>
<dbReference type="InterPro" id="IPR000835">
    <property type="entry name" value="HTH_MarR-typ"/>
</dbReference>
<comment type="caution">
    <text evidence="3">The sequence shown here is derived from an EMBL/GenBank/DDBJ whole genome shotgun (WGS) entry which is preliminary data.</text>
</comment>
<feature type="compositionally biased region" description="Pro residues" evidence="1">
    <location>
        <begin position="111"/>
        <end position="123"/>
    </location>
</feature>
<feature type="domain" description="HTH marR-type" evidence="2">
    <location>
        <begin position="1"/>
        <end position="102"/>
    </location>
</feature>
<evidence type="ECO:0000313" key="3">
    <source>
        <dbReference type="EMBL" id="GMA87798.1"/>
    </source>
</evidence>
<dbReference type="InterPro" id="IPR036390">
    <property type="entry name" value="WH_DNA-bd_sf"/>
</dbReference>
<organism evidence="3 4">
    <name type="scientific">Angustibacter aerolatus</name>
    <dbReference type="NCBI Taxonomy" id="1162965"/>
    <lineage>
        <taxon>Bacteria</taxon>
        <taxon>Bacillati</taxon>
        <taxon>Actinomycetota</taxon>
        <taxon>Actinomycetes</taxon>
        <taxon>Kineosporiales</taxon>
        <taxon>Kineosporiaceae</taxon>
    </lineage>
</organism>
<dbReference type="InterPro" id="IPR036388">
    <property type="entry name" value="WH-like_DNA-bd_sf"/>
</dbReference>
<dbReference type="Proteomes" id="UP001157017">
    <property type="component" value="Unassembled WGS sequence"/>
</dbReference>
<dbReference type="PROSITE" id="PS50995">
    <property type="entry name" value="HTH_MARR_2"/>
    <property type="match status" value="1"/>
</dbReference>
<dbReference type="PANTHER" id="PTHR33164:SF99">
    <property type="entry name" value="MARR FAMILY REGULATORY PROTEIN"/>
    <property type="match status" value="1"/>
</dbReference>
<name>A0ABQ6JK70_9ACTN</name>
<evidence type="ECO:0000259" key="2">
    <source>
        <dbReference type="PROSITE" id="PS50995"/>
    </source>
</evidence>
<reference evidence="4" key="1">
    <citation type="journal article" date="2019" name="Int. J. Syst. Evol. Microbiol.">
        <title>The Global Catalogue of Microorganisms (GCM) 10K type strain sequencing project: providing services to taxonomists for standard genome sequencing and annotation.</title>
        <authorList>
            <consortium name="The Broad Institute Genomics Platform"/>
            <consortium name="The Broad Institute Genome Sequencing Center for Infectious Disease"/>
            <person name="Wu L."/>
            <person name="Ma J."/>
        </authorList>
    </citation>
    <scope>NUCLEOTIDE SEQUENCE [LARGE SCALE GENOMIC DNA]</scope>
    <source>
        <strain evidence="4">NBRC 108730</strain>
    </source>
</reference>
<protein>
    <recommendedName>
        <fullName evidence="2">HTH marR-type domain-containing protein</fullName>
    </recommendedName>
</protein>
<feature type="compositionally biased region" description="Basic residues" evidence="1">
    <location>
        <begin position="101"/>
        <end position="110"/>
    </location>
</feature>
<evidence type="ECO:0000256" key="1">
    <source>
        <dbReference type="SAM" id="MobiDB-lite"/>
    </source>
</evidence>
<gene>
    <name evidence="3" type="ORF">GCM10025868_30480</name>
</gene>
<dbReference type="Pfam" id="PF12802">
    <property type="entry name" value="MarR_2"/>
    <property type="match status" value="1"/>
</dbReference>
<proteinExistence type="predicted"/>
<evidence type="ECO:0000313" key="4">
    <source>
        <dbReference type="Proteomes" id="UP001157017"/>
    </source>
</evidence>
<sequence length="123" mass="13599">MLAMLSEQADRTLRMSRLAAVTSTSLSRLSHVVKRLEARDLVTRATDERDRRATNATITDTGLALVVRVAPAHVAHVRELVLDALGPGQARHLARGERARARPHRPRRRLPPPTPDPPLSRAT</sequence>
<dbReference type="InterPro" id="IPR039422">
    <property type="entry name" value="MarR/SlyA-like"/>
</dbReference>
<feature type="region of interest" description="Disordered" evidence="1">
    <location>
        <begin position="85"/>
        <end position="123"/>
    </location>
</feature>
<dbReference type="Gene3D" id="1.10.10.10">
    <property type="entry name" value="Winged helix-like DNA-binding domain superfamily/Winged helix DNA-binding domain"/>
    <property type="match status" value="1"/>
</dbReference>